<keyword evidence="5" id="KW-0808">Transferase</keyword>
<evidence type="ECO:0000256" key="7">
    <source>
        <dbReference type="ARBA" id="ARBA00022763"/>
    </source>
</evidence>
<dbReference type="GO" id="GO:0000077">
    <property type="term" value="P:DNA damage checkpoint signaling"/>
    <property type="evidence" value="ECO:0007669"/>
    <property type="project" value="TreeGrafter"/>
</dbReference>
<keyword evidence="8 16" id="KW-0418">Kinase</keyword>
<feature type="domain" description="FAT" evidence="14">
    <location>
        <begin position="1794"/>
        <end position="2460"/>
    </location>
</feature>
<keyword evidence="6" id="KW-0547">Nucleotide-binding</keyword>
<evidence type="ECO:0000256" key="5">
    <source>
        <dbReference type="ARBA" id="ARBA00022679"/>
    </source>
</evidence>
<dbReference type="HOGENOM" id="CLU_000178_10_0_1"/>
<dbReference type="Pfam" id="PF00454">
    <property type="entry name" value="PI3_PI4_kinase"/>
    <property type="match status" value="1"/>
</dbReference>
<evidence type="ECO:0000256" key="2">
    <source>
        <dbReference type="ARBA" id="ARBA00010769"/>
    </source>
</evidence>
<accession>F0WKD9</accession>
<dbReference type="InterPro" id="IPR003152">
    <property type="entry name" value="FATC_dom"/>
</dbReference>
<evidence type="ECO:0000256" key="11">
    <source>
        <dbReference type="ARBA" id="ARBA00023242"/>
    </source>
</evidence>
<dbReference type="InterPro" id="IPR016024">
    <property type="entry name" value="ARM-type_fold"/>
</dbReference>
<dbReference type="GO" id="GO:0005524">
    <property type="term" value="F:ATP binding"/>
    <property type="evidence" value="ECO:0007669"/>
    <property type="project" value="UniProtKB-KW"/>
</dbReference>
<dbReference type="InterPro" id="IPR014009">
    <property type="entry name" value="PIK_FAT"/>
</dbReference>
<evidence type="ECO:0000256" key="12">
    <source>
        <dbReference type="ARBA" id="ARBA00024420"/>
    </source>
</evidence>
<evidence type="ECO:0000256" key="4">
    <source>
        <dbReference type="ARBA" id="ARBA00022527"/>
    </source>
</evidence>
<dbReference type="Pfam" id="PF25030">
    <property type="entry name" value="M-HEAT_ATR"/>
    <property type="match status" value="1"/>
</dbReference>
<keyword evidence="11" id="KW-0539">Nucleus</keyword>
<dbReference type="InterPro" id="IPR018936">
    <property type="entry name" value="PI3/4_kinase_CS"/>
</dbReference>
<dbReference type="PANTHER" id="PTHR11139:SF69">
    <property type="entry name" value="SERINE_THREONINE-PROTEIN KINASE ATR"/>
    <property type="match status" value="1"/>
</dbReference>
<dbReference type="CDD" id="cd00892">
    <property type="entry name" value="PIKKc_ATR"/>
    <property type="match status" value="1"/>
</dbReference>
<dbReference type="Gene3D" id="3.30.1010.10">
    <property type="entry name" value="Phosphatidylinositol 3-kinase Catalytic Subunit, Chain A, domain 4"/>
    <property type="match status" value="1"/>
</dbReference>
<proteinExistence type="inferred from homology"/>
<evidence type="ECO:0000256" key="6">
    <source>
        <dbReference type="ARBA" id="ARBA00022741"/>
    </source>
</evidence>
<dbReference type="SUPFAM" id="SSF56112">
    <property type="entry name" value="Protein kinase-like (PK-like)"/>
    <property type="match status" value="1"/>
</dbReference>
<dbReference type="InterPro" id="IPR003151">
    <property type="entry name" value="PIK-rel_kinase_FAT"/>
</dbReference>
<dbReference type="EMBL" id="FR824177">
    <property type="protein sequence ID" value="CCA21743.1"/>
    <property type="molecule type" value="Genomic_DNA"/>
</dbReference>
<evidence type="ECO:0000256" key="3">
    <source>
        <dbReference type="ARBA" id="ARBA00012513"/>
    </source>
</evidence>
<dbReference type="SMART" id="SM00146">
    <property type="entry name" value="PI3Kc"/>
    <property type="match status" value="1"/>
</dbReference>
<keyword evidence="10" id="KW-0234">DNA repair</keyword>
<dbReference type="PROSITE" id="PS00916">
    <property type="entry name" value="PI3_4_KINASE_2"/>
    <property type="match status" value="1"/>
</dbReference>
<evidence type="ECO:0000256" key="9">
    <source>
        <dbReference type="ARBA" id="ARBA00022840"/>
    </source>
</evidence>
<dbReference type="PANTHER" id="PTHR11139">
    <property type="entry name" value="ATAXIA TELANGIECTASIA MUTATED ATM -RELATED"/>
    <property type="match status" value="1"/>
</dbReference>
<evidence type="ECO:0000259" key="15">
    <source>
        <dbReference type="PROSITE" id="PS51190"/>
    </source>
</evidence>
<dbReference type="GO" id="GO:0005634">
    <property type="term" value="C:nucleus"/>
    <property type="evidence" value="ECO:0007669"/>
    <property type="project" value="UniProtKB-SubCell"/>
</dbReference>
<reference evidence="16" key="1">
    <citation type="journal article" date="2011" name="PLoS Biol.">
        <title>Gene gain and loss during evolution of obligate parasitism in the white rust pathogen of Arabidopsis thaliana.</title>
        <authorList>
            <person name="Kemen E."/>
            <person name="Gardiner A."/>
            <person name="Schultz-Larsen T."/>
            <person name="Kemen A.C."/>
            <person name="Balmuth A.L."/>
            <person name="Robert-Seilaniantz A."/>
            <person name="Bailey K."/>
            <person name="Holub E."/>
            <person name="Studholme D.J."/>
            <person name="Maclean D."/>
            <person name="Jones J.D."/>
        </authorList>
    </citation>
    <scope>NUCLEOTIDE SEQUENCE</scope>
</reference>
<keyword evidence="9" id="KW-0067">ATP-binding</keyword>
<reference evidence="16" key="2">
    <citation type="submission" date="2011-02" db="EMBL/GenBank/DDBJ databases">
        <authorList>
            <person name="MacLean D."/>
        </authorList>
    </citation>
    <scope>NUCLEOTIDE SEQUENCE</scope>
</reference>
<dbReference type="SUPFAM" id="SSF48452">
    <property type="entry name" value="TPR-like"/>
    <property type="match status" value="1"/>
</dbReference>
<keyword evidence="4" id="KW-0723">Serine/threonine-protein kinase</keyword>
<gene>
    <name evidence="16" type="primary">AlNc14C132G6991</name>
    <name evidence="16" type="ORF">ALNC14_078860</name>
</gene>
<dbReference type="Gene3D" id="1.10.1070.11">
    <property type="entry name" value="Phosphatidylinositol 3-/4-kinase, catalytic domain"/>
    <property type="match status" value="1"/>
</dbReference>
<dbReference type="InterPro" id="IPR011009">
    <property type="entry name" value="Kinase-like_dom_sf"/>
</dbReference>
<dbReference type="PROSITE" id="PS50290">
    <property type="entry name" value="PI3_4_KINASE_3"/>
    <property type="match status" value="1"/>
</dbReference>
<evidence type="ECO:0000313" key="16">
    <source>
        <dbReference type="EMBL" id="CCA21743.1"/>
    </source>
</evidence>
<dbReference type="Pfam" id="PF02259">
    <property type="entry name" value="FAT"/>
    <property type="match status" value="1"/>
</dbReference>
<comment type="subcellular location">
    <subcellularLocation>
        <location evidence="1">Nucleus</location>
    </subcellularLocation>
</comment>
<dbReference type="SUPFAM" id="SSF48371">
    <property type="entry name" value="ARM repeat"/>
    <property type="match status" value="1"/>
</dbReference>
<dbReference type="InterPro" id="IPR056802">
    <property type="entry name" value="ATR-like_M-HEAT"/>
</dbReference>
<dbReference type="GO" id="GO:0004674">
    <property type="term" value="F:protein serine/threonine kinase activity"/>
    <property type="evidence" value="ECO:0007669"/>
    <property type="project" value="UniProtKB-KW"/>
</dbReference>
<dbReference type="InterPro" id="IPR000403">
    <property type="entry name" value="PI3/4_kinase_cat_dom"/>
</dbReference>
<dbReference type="InterPro" id="IPR050517">
    <property type="entry name" value="DDR_Repair_Kinase"/>
</dbReference>
<feature type="domain" description="FATC" evidence="15">
    <location>
        <begin position="2906"/>
        <end position="2938"/>
    </location>
</feature>
<evidence type="ECO:0000256" key="10">
    <source>
        <dbReference type="ARBA" id="ARBA00023204"/>
    </source>
</evidence>
<dbReference type="InterPro" id="IPR036940">
    <property type="entry name" value="PI3/4_kinase_cat_sf"/>
</dbReference>
<dbReference type="Pfam" id="PF23593">
    <property type="entry name" value="HEAT_ATR"/>
    <property type="match status" value="1"/>
</dbReference>
<dbReference type="InterPro" id="IPR011990">
    <property type="entry name" value="TPR-like_helical_dom_sf"/>
</dbReference>
<dbReference type="EC" id="2.7.11.1" evidence="3"/>
<dbReference type="GO" id="GO:0006281">
    <property type="term" value="P:DNA repair"/>
    <property type="evidence" value="ECO:0007669"/>
    <property type="project" value="UniProtKB-KW"/>
</dbReference>
<dbReference type="GO" id="GO:0000723">
    <property type="term" value="P:telomere maintenance"/>
    <property type="evidence" value="ECO:0007669"/>
    <property type="project" value="TreeGrafter"/>
</dbReference>
<name>F0WKD9_9STRA</name>
<feature type="domain" description="PI3K/PI4K catalytic" evidence="13">
    <location>
        <begin position="2558"/>
        <end position="2880"/>
    </location>
</feature>
<evidence type="ECO:0000259" key="14">
    <source>
        <dbReference type="PROSITE" id="PS51189"/>
    </source>
</evidence>
<dbReference type="Pfam" id="PF02260">
    <property type="entry name" value="FATC"/>
    <property type="match status" value="1"/>
</dbReference>
<evidence type="ECO:0000259" key="13">
    <source>
        <dbReference type="PROSITE" id="PS50290"/>
    </source>
</evidence>
<dbReference type="SMART" id="SM01343">
    <property type="entry name" value="FATC"/>
    <property type="match status" value="1"/>
</dbReference>
<sequence>MPPHIERNNDIKSLVQLLKDHETSHTAQKKRLVSHLPEKEPNTLSVEDCTRLLRKLQSILPKMLKTISSLESTFAPETLGHLCELLMMLLKGTVCPHIYLAFITPSSKTARDDAVEGDYGSSIGLVNFGTLYLYLVSFYCNRMFKEIRFDLLAVLEQFGLLLQQYDPFALAHIFEDTMVSIEECFHYKKREVGRKKCVLYPNTAIHMFRTADGLLRQRNRKEVLCGCRIIGDTAERNARALQLEKLLPSMELIAGPQVADLRELWESYAITLIQNHSTIVSCGRVSRRQVLQLCKVLYHYEQTQLDNRQLYETTLSFLYAVLTEFVSSDQALVEFGCFYFDSTRWKLDLDYGINTHLAIFTHLERSICNYSMSQLLWKSFDKWLLKLVESDIVKASRYRETAKVWIHMSIRFLQQYIDSNGPLSNIAKHRLITVFEIIRPELSNDDKIVHDMSRILHRTFGEDGTFIANFMRFLHTNLRSGAFETKKRKRETMEEREKSCTFDSFDQKSSEIHVRLANWFLVQPGQGSSNALHEANSFLNSFQLLGPICWSRAGDTITEAKSVRASILKQFDKVTNELSKDITDDGLYLMAMNLTVFLFVADDMQLQMRADSYSRILSLMMTRTNLNTQSSVGTTWKAMCEMAPVFRRLAKAEVPPMPPTCLSYLLLPYLVWMRYKALQGLVSLNWKESLPLLGSCGRWTLDSKPNAQLESIIYCPLLVLFLVREDVASPEEIAEYLLERIRLWMDGNEKLTAQTRTMLCKTVCAVVCLAFSSVEKTTHIAADGVMSGCILCHSKETSRLKLTNYEVFKALVEVTHVEEDTEAAMAKTELLCTIFRHLEMSLMSTEDLRNLVHIFLLGLSFKDSATQEHVLGIIGLLPDSLTYLDPVSRDHKGFGPELVALFQDLLTSLEKEIDPSRLIMVVRAIGVLCRSCDISNPIQMELLLLLMLQLVVFWNYYQWRPEVASIFYNQIKRTESYHKLSWRRLCMKYPQKIYVPLIGELLKSKAICDFLHTFLNDSIDPATFLLASAPHTLSKYVAEQDEEQLQRFQLAMNEYQGIKSGSAESEDSNQSDPLAISDLILNHIEYILKELIMQQIEHIENGVEVTTWEFLFRYLPANTTIRDVILHSPMRLVNLLVWEFGAERSETAKRAFTEVLRYIHQGNSIEANVDDPRINTQQILYPISRHYFLAIMTDLSIKISSKDGLNEDKSSIRLRAVTCVGRLLECLLIDKRCMKTAGQGTSSSEFVDPFVPKIMATLKLLWLEGDMNLKQRGIRVWTIFVQLLSDKALGSNILAILVNTLPYLALEADTSASRFHLASHENNNQLEEYIQSTKHSVLGLLKYIFVSKRSELRGSFPRVPILPKIPELDDVQNILEEEVGDSDSRRIEDFINDLIRILKHWDSSVRELALNEVYQCLTRRQNDMQGLIQRNFDPFIHGTVAELMATILRLTKTETKTGNKLLCAKCLGAIGAIDAAYMPSNMSSSLISSSKQAGVEYTTKELACVLIEPLIVNELRAAPDNTDSLAFAIQELLRFLGELNAGPDVQGSDQSGERGSLPGWIKDRFESSDVLQYIEPYWSTCYTISASSSSSYQIALDSEDRKCCEQNLTFYEKCGATYEDWVTEWCKRLVQLSQPPEQKIFWASRTALSSCPQIARFLLPYLIQNVLRTGNSQVYQEVKREIMSVITNQDQYHETCFDTPVHVDIGGASSQSQYEDSAPNYGLETFNDYQSRHHQCAQSLFSTLDELNDWVWAQEKKRNLITNKPDVRTPKLSEPDDQEKENLEEFLKDIPSRLLSNAAYSVRAFARAVQYFEVHLRQQSNGTANKLESHANTLDSSPVHLSVIMGNISYLQLLYSSVNETDALVGLATIRRINQAESDDAHNKMLVQSIKLTDLLYQIVDYEQLAQWEDALACYEQALQQIHALPTQSEIDDISELQFGDKPYGETKTLRERLYGGTVRCLIQLGRLESALQQINGIVSTEPSFMETLHQHALECTWRLSRWELLSDLLQSDKNKPSAMDCKSTPNIKTSDLRYVPSLTSRKDANGDTSHIKFVRVLHNLHMKDAEALSLNLSAARLEIMGPLAAALGESYQRAYPLLHRLHFLHEVEQGFAALSRVCDVPEESKRAALWKSHCNWESRYNLIANSLRFRDPILALRRLLVAKADLADDLSSNWLQYAKLARKEGFIRTATNAVMHAELLCNPSASIERAKLLIQQNRMYEALQTIEPVEIDTTNIEFDAGNPKLNARRLLLATNWMQASGLRQGKQVIERYRAVIRLNPTCEKGYFHLAKYFEYLLGTAYPNIHLNDSRPNDTFLGITSDDAFHQLLINLMRNYISTLKHGTKYIYQALPRLLTLWFEYGELLYAGASKNSKAMRQLDHAGLRESNWNSVMLSDISQLIDEATEILPGYVWLAGFPQVLSRICHPNPEVVEGVKKIIVKVLTHYPAQSMWPIVGLSRSLNAQRRNRSRECIAYAQRAFIDRDDQDNATSFSEVMRLAEELISLAAHDPQNQRKMHVRLSRIRTKVLLPIQANLTASFLNTKQWDASSERKIYIIAFADKADVLMTKEKPKRIEILASDGHYYPFLCKREKTGDLRKDARMMEFNNMINKFLQKDADAKKRKLRLRTYAVVCLNEESGLMEWVQETRAMRQLISQTHKTELGFLQPFRLTHEIRDRFLAMQKKYTQDTKLMAIYFQQKILTLPVFKPRFHQWFHNNFSDPTAWFEARSTFTRSTAVWSMVGHIIGLGDRHGENILVDCTNGECVHVDFDCLFDKGLKLAKPEIVPFRLTPNMIDAFGIMGYEGVFRCVSEIIMRLLRNNRDALKNVLESFIHDPLVEWGRRGKGGQGSMSSNTIPDISSERSKEETRIILKTIDDRLRGIYNLGDAIRPLVSPSQRRMLPENEGFPLSVQGQVDKLIQEATSTENLAQMYIGWMPFL</sequence>
<evidence type="ECO:0000256" key="1">
    <source>
        <dbReference type="ARBA" id="ARBA00004123"/>
    </source>
</evidence>
<evidence type="ECO:0000256" key="8">
    <source>
        <dbReference type="ARBA" id="ARBA00022777"/>
    </source>
</evidence>
<dbReference type="PROSITE" id="PS51190">
    <property type="entry name" value="FATC"/>
    <property type="match status" value="1"/>
</dbReference>
<dbReference type="GO" id="GO:0005694">
    <property type="term" value="C:chromosome"/>
    <property type="evidence" value="ECO:0007669"/>
    <property type="project" value="TreeGrafter"/>
</dbReference>
<keyword evidence="7" id="KW-0227">DNA damage</keyword>
<dbReference type="PROSITE" id="PS51189">
    <property type="entry name" value="FAT"/>
    <property type="match status" value="1"/>
</dbReference>
<protein>
    <recommendedName>
        <fullName evidence="12">Serine/threonine-protein kinase ATR</fullName>
        <ecNumber evidence="3">2.7.11.1</ecNumber>
    </recommendedName>
</protein>
<dbReference type="InterPro" id="IPR057564">
    <property type="entry name" value="HEAT_ATR"/>
</dbReference>
<comment type="similarity">
    <text evidence="2">Belongs to the PI3/PI4-kinase family. ATM subfamily.</text>
</comment>
<organism evidence="16">
    <name type="scientific">Albugo laibachii Nc14</name>
    <dbReference type="NCBI Taxonomy" id="890382"/>
    <lineage>
        <taxon>Eukaryota</taxon>
        <taxon>Sar</taxon>
        <taxon>Stramenopiles</taxon>
        <taxon>Oomycota</taxon>
        <taxon>Peronosporomycetes</taxon>
        <taxon>Albuginales</taxon>
        <taxon>Albuginaceae</taxon>
        <taxon>Albugo</taxon>
    </lineage>
</organism>